<dbReference type="EMBL" id="NSGR01000008">
    <property type="protein sequence ID" value="PCH12338.1"/>
    <property type="molecule type" value="Genomic_DNA"/>
</dbReference>
<feature type="binding site" evidence="1">
    <location>
        <position position="215"/>
    </location>
    <ligand>
        <name>Mg(2+)</name>
        <dbReference type="ChEBI" id="CHEBI:18420"/>
        <label>1</label>
    </ligand>
</feature>
<dbReference type="InterPro" id="IPR050792">
    <property type="entry name" value="ADP-ribosylglycohydrolase"/>
</dbReference>
<comment type="cofactor">
    <cofactor evidence="1">
        <name>Mg(2+)</name>
        <dbReference type="ChEBI" id="CHEBI:18420"/>
    </cofactor>
    <text evidence="1">Binds 2 magnesium ions per subunit.</text>
</comment>
<dbReference type="GO" id="GO:0046872">
    <property type="term" value="F:metal ion binding"/>
    <property type="evidence" value="ECO:0007669"/>
    <property type="project" value="UniProtKB-KW"/>
</dbReference>
<dbReference type="PANTHER" id="PTHR16222:SF12">
    <property type="entry name" value="ADP-RIBOSYLGLYCOHYDROLASE-RELATED"/>
    <property type="match status" value="1"/>
</dbReference>
<feature type="binding site" evidence="1">
    <location>
        <position position="36"/>
    </location>
    <ligand>
        <name>Mg(2+)</name>
        <dbReference type="ChEBI" id="CHEBI:18420"/>
        <label>1</label>
    </ligand>
</feature>
<dbReference type="Proteomes" id="UP000217465">
    <property type="component" value="Unassembled WGS sequence"/>
</dbReference>
<keyword evidence="1" id="KW-0460">Magnesium</keyword>
<organism evidence="2 3">
    <name type="scientific">Streptococcus parauberis</name>
    <dbReference type="NCBI Taxonomy" id="1348"/>
    <lineage>
        <taxon>Bacteria</taxon>
        <taxon>Bacillati</taxon>
        <taxon>Bacillota</taxon>
        <taxon>Bacilli</taxon>
        <taxon>Lactobacillales</taxon>
        <taxon>Streptococcaceae</taxon>
        <taxon>Streptococcus</taxon>
    </lineage>
</organism>
<dbReference type="Gene3D" id="1.10.4080.10">
    <property type="entry name" value="ADP-ribosylation/Crystallin J1"/>
    <property type="match status" value="1"/>
</dbReference>
<dbReference type="AlphaFoldDB" id="A0A854WCY3"/>
<keyword evidence="1" id="KW-0479">Metal-binding</keyword>
<comment type="caution">
    <text evidence="2">The sequence shown here is derived from an EMBL/GenBank/DDBJ whole genome shotgun (WGS) entry which is preliminary data.</text>
</comment>
<dbReference type="InterPro" id="IPR036705">
    <property type="entry name" value="Ribosyl_crysJ1_sf"/>
</dbReference>
<feature type="binding site" evidence="1">
    <location>
        <position position="35"/>
    </location>
    <ligand>
        <name>Mg(2+)</name>
        <dbReference type="ChEBI" id="CHEBI:18420"/>
        <label>1</label>
    </ligand>
</feature>
<dbReference type="SUPFAM" id="SSF101478">
    <property type="entry name" value="ADP-ribosylglycohydrolase"/>
    <property type="match status" value="1"/>
</dbReference>
<accession>A0A854WCY3</accession>
<dbReference type="Pfam" id="PF03747">
    <property type="entry name" value="ADP_ribosyl_GH"/>
    <property type="match status" value="1"/>
</dbReference>
<keyword evidence="2" id="KW-0378">Hydrolase</keyword>
<feature type="binding site" evidence="1">
    <location>
        <position position="217"/>
    </location>
    <ligand>
        <name>Mg(2+)</name>
        <dbReference type="ChEBI" id="CHEBI:18420"/>
        <label>1</label>
    </ligand>
</feature>
<evidence type="ECO:0000313" key="2">
    <source>
        <dbReference type="EMBL" id="PCH12338.1"/>
    </source>
</evidence>
<dbReference type="RefSeq" id="WP_096633538.1">
    <property type="nucleotide sequence ID" value="NZ_NSGR01000008.1"/>
</dbReference>
<gene>
    <name evidence="2" type="primary">draG</name>
    <name evidence="2" type="ORF">A9Y57_01053</name>
</gene>
<feature type="binding site" evidence="1">
    <location>
        <position position="218"/>
    </location>
    <ligand>
        <name>Mg(2+)</name>
        <dbReference type="ChEBI" id="CHEBI:18420"/>
        <label>1</label>
    </ligand>
</feature>
<name>A0A854WCY3_9STRE</name>
<feature type="binding site" evidence="1">
    <location>
        <position position="34"/>
    </location>
    <ligand>
        <name>Mg(2+)</name>
        <dbReference type="ChEBI" id="CHEBI:18420"/>
        <label>1</label>
    </ligand>
</feature>
<proteinExistence type="predicted"/>
<evidence type="ECO:0000313" key="3">
    <source>
        <dbReference type="Proteomes" id="UP000217465"/>
    </source>
</evidence>
<sequence>MLGAVVGDVIGSRFEWNNHKSKDFQLFTEDCHLTDDSLMTLAVAEALMKSKVDFSDLSEVVIHSMQKLGRKYPHAGFGSRFYQWLNEQNPQPYGSFGNGAAMRISPVALAASSLEEAIILSKEVTKVSHNHPEAIKGAEAVTAAVYLAKAGKSKEDILEYTLDHYYQIDFSLDEIRESYGFDVSCQGSVPQALQAFYESTDFEDSIRNAISIGGDSDTIAAFTGSISGVYYGIPDQLISQTETYLDSCLGHIMKQFDAYIATM</sequence>
<dbReference type="InterPro" id="IPR005502">
    <property type="entry name" value="Ribosyl_crysJ1"/>
</dbReference>
<protein>
    <submittedName>
        <fullName evidence="2">ADP-ribosyl-[dinitrogen reductase] glycohydrolase</fullName>
    </submittedName>
</protein>
<reference evidence="2 3" key="1">
    <citation type="submission" date="2016-06" db="EMBL/GenBank/DDBJ databases">
        <authorList>
            <person name="Haines A.N."/>
            <person name="Council K.R."/>
        </authorList>
    </citation>
    <scope>NUCLEOTIDE SEQUENCE [LARGE SCALE GENOMIC DNA]</scope>
    <source>
        <strain evidence="2 3">SP158-29</strain>
    </source>
</reference>
<dbReference type="PANTHER" id="PTHR16222">
    <property type="entry name" value="ADP-RIBOSYLGLYCOHYDROLASE"/>
    <property type="match status" value="1"/>
</dbReference>
<evidence type="ECO:0000256" key="1">
    <source>
        <dbReference type="PIRSR" id="PIRSR605502-1"/>
    </source>
</evidence>
<dbReference type="GO" id="GO:0016787">
    <property type="term" value="F:hydrolase activity"/>
    <property type="evidence" value="ECO:0007669"/>
    <property type="project" value="UniProtKB-KW"/>
</dbReference>